<gene>
    <name evidence="1" type="ORF">DCO61_12600</name>
</gene>
<dbReference type="AlphaFoldDB" id="A0A6B0HT66"/>
<sequence>MAEKNLFSKEWESLIYNECEKRGYFGVNGNLKLQDSKNIESKNVDSKNSKKRAKI</sequence>
<name>A0A6B0HT66_9HELI</name>
<evidence type="ECO:0000313" key="2">
    <source>
        <dbReference type="Proteomes" id="UP000477070"/>
    </source>
</evidence>
<organism evidence="1 2">
    <name type="scientific">Helicobacter saguini</name>
    <dbReference type="NCBI Taxonomy" id="1548018"/>
    <lineage>
        <taxon>Bacteria</taxon>
        <taxon>Pseudomonadati</taxon>
        <taxon>Campylobacterota</taxon>
        <taxon>Epsilonproteobacteria</taxon>
        <taxon>Campylobacterales</taxon>
        <taxon>Helicobacteraceae</taxon>
        <taxon>Helicobacter</taxon>
    </lineage>
</organism>
<dbReference type="RefSeq" id="WP_160659381.1">
    <property type="nucleotide sequence ID" value="NZ_JRMP02000006.1"/>
</dbReference>
<reference evidence="1 2" key="1">
    <citation type="submission" date="2019-12" db="EMBL/GenBank/DDBJ databases">
        <title>Multi-Generational Helicobacter saguini Isolates.</title>
        <authorList>
            <person name="Mannion A."/>
            <person name="Shen Z."/>
            <person name="Fox J.G."/>
        </authorList>
    </citation>
    <scope>NUCLEOTIDE SEQUENCE [LARGE SCALE GENOMIC DNA]</scope>
    <source>
        <strain evidence="2">16-048 (F4)</strain>
    </source>
</reference>
<protein>
    <submittedName>
        <fullName evidence="1">Uncharacterized protein</fullName>
    </submittedName>
</protein>
<dbReference type="EMBL" id="QBIU01000002">
    <property type="protein sequence ID" value="MWV70799.1"/>
    <property type="molecule type" value="Genomic_DNA"/>
</dbReference>
<evidence type="ECO:0000313" key="1">
    <source>
        <dbReference type="EMBL" id="MWV70799.1"/>
    </source>
</evidence>
<comment type="caution">
    <text evidence="1">The sequence shown here is derived from an EMBL/GenBank/DDBJ whole genome shotgun (WGS) entry which is preliminary data.</text>
</comment>
<proteinExistence type="predicted"/>
<accession>A0A6B0HT66</accession>
<dbReference type="Proteomes" id="UP000477070">
    <property type="component" value="Unassembled WGS sequence"/>
</dbReference>